<name>A0ABP8WUV7_9ACTN</name>
<evidence type="ECO:0000313" key="1">
    <source>
        <dbReference type="EMBL" id="GAA4695750.1"/>
    </source>
</evidence>
<dbReference type="Proteomes" id="UP001499974">
    <property type="component" value="Unassembled WGS sequence"/>
</dbReference>
<protein>
    <recommendedName>
        <fullName evidence="3">Excreted virulence factor EspC (Type VII ESX diderm)</fullName>
    </recommendedName>
</protein>
<accession>A0ABP8WUV7</accession>
<dbReference type="EMBL" id="BAABKM010000002">
    <property type="protein sequence ID" value="GAA4695750.1"/>
    <property type="molecule type" value="Genomic_DNA"/>
</dbReference>
<sequence>MADPFTMAVPLTMGTTARAWDERHLDLEAAAGQVADAPTAGFTSGVAGAAARFASTWQRHVSDLGATAETQADGLRASAADYARTDQLVASDHLLLDDALREER</sequence>
<comment type="caution">
    <text evidence="1">The sequence shown here is derived from an EMBL/GenBank/DDBJ whole genome shotgun (WGS) entry which is preliminary data.</text>
</comment>
<gene>
    <name evidence="1" type="ORF">GCM10023349_08780</name>
</gene>
<organism evidence="1 2">
    <name type="scientific">Nocardioides conyzicola</name>
    <dbReference type="NCBI Taxonomy" id="1651781"/>
    <lineage>
        <taxon>Bacteria</taxon>
        <taxon>Bacillati</taxon>
        <taxon>Actinomycetota</taxon>
        <taxon>Actinomycetes</taxon>
        <taxon>Propionibacteriales</taxon>
        <taxon>Nocardioidaceae</taxon>
        <taxon>Nocardioides</taxon>
    </lineage>
</organism>
<keyword evidence="2" id="KW-1185">Reference proteome</keyword>
<proteinExistence type="predicted"/>
<evidence type="ECO:0008006" key="3">
    <source>
        <dbReference type="Google" id="ProtNLM"/>
    </source>
</evidence>
<evidence type="ECO:0000313" key="2">
    <source>
        <dbReference type="Proteomes" id="UP001499974"/>
    </source>
</evidence>
<dbReference type="RefSeq" id="WP_345519632.1">
    <property type="nucleotide sequence ID" value="NZ_BAABKM010000002.1"/>
</dbReference>
<reference evidence="2" key="1">
    <citation type="journal article" date="2019" name="Int. J. Syst. Evol. Microbiol.">
        <title>The Global Catalogue of Microorganisms (GCM) 10K type strain sequencing project: providing services to taxonomists for standard genome sequencing and annotation.</title>
        <authorList>
            <consortium name="The Broad Institute Genomics Platform"/>
            <consortium name="The Broad Institute Genome Sequencing Center for Infectious Disease"/>
            <person name="Wu L."/>
            <person name="Ma J."/>
        </authorList>
    </citation>
    <scope>NUCLEOTIDE SEQUENCE [LARGE SCALE GENOMIC DNA]</scope>
    <source>
        <strain evidence="2">JCM 18531</strain>
    </source>
</reference>